<gene>
    <name evidence="2" type="ORF">J416_00090</name>
</gene>
<dbReference type="Gene3D" id="1.10.3210.10">
    <property type="entry name" value="Hypothetical protein af1432"/>
    <property type="match status" value="1"/>
</dbReference>
<dbReference type="PANTHER" id="PTHR43155">
    <property type="entry name" value="CYCLIC DI-GMP PHOSPHODIESTERASE PA4108-RELATED"/>
    <property type="match status" value="1"/>
</dbReference>
<dbReference type="STRING" id="1308866.J416_00090"/>
<comment type="caution">
    <text evidence="2">The sequence shown here is derived from an EMBL/GenBank/DDBJ whole genome shotgun (WGS) entry which is preliminary data.</text>
</comment>
<evidence type="ECO:0000313" key="3">
    <source>
        <dbReference type="Proteomes" id="UP000012283"/>
    </source>
</evidence>
<dbReference type="Proteomes" id="UP000012283">
    <property type="component" value="Unassembled WGS sequence"/>
</dbReference>
<organism evidence="2 3">
    <name type="scientific">Gracilibacillus halophilus YIM-C55.5</name>
    <dbReference type="NCBI Taxonomy" id="1308866"/>
    <lineage>
        <taxon>Bacteria</taxon>
        <taxon>Bacillati</taxon>
        <taxon>Bacillota</taxon>
        <taxon>Bacilli</taxon>
        <taxon>Bacillales</taxon>
        <taxon>Bacillaceae</taxon>
        <taxon>Gracilibacillus</taxon>
    </lineage>
</organism>
<sequence>MQVHPKQLVSGCVLKDAVYGKTNHPIIPRQTVIDQKHMQVLLHFGIESVVVSDMLDNGERFEPQKITETQDEDEAKYTMTLPFETLYIQAVKQYKQIFTKWQSGSPVVMHEVREMIMPLFEKIDDVHLDLFLLHRFSNKEDYFYHHGISVALISAHIAQKLGYEKEWIQIGLAGLLSDCGMAKIQMTPFHKTTQLTIEEYEEIKKHPTYSYKMIENISSLSKDVKIAILEHHERLDGSGYPLGVRDDKIHLFAKIIAVSDTYHAMTSERLYRPKQSPFKVMEELLRLQHYKFDHQVLQVFVQSLMNYTIGTQVQLSNGKKGYLVFIDEHDPTRPMVRLMENDEIISLKDKPTVFIEDIDTH</sequence>
<evidence type="ECO:0000313" key="2">
    <source>
        <dbReference type="EMBL" id="ENH98458.1"/>
    </source>
</evidence>
<dbReference type="InterPro" id="IPR003607">
    <property type="entry name" value="HD/PDEase_dom"/>
</dbReference>
<keyword evidence="3" id="KW-1185">Reference proteome</keyword>
<dbReference type="SMART" id="SM00471">
    <property type="entry name" value="HDc"/>
    <property type="match status" value="1"/>
</dbReference>
<dbReference type="PATRIC" id="fig|1308866.3.peg.17"/>
<dbReference type="PROSITE" id="PS51832">
    <property type="entry name" value="HD_GYP"/>
    <property type="match status" value="1"/>
</dbReference>
<name>N4WDX3_9BACI</name>
<dbReference type="PANTHER" id="PTHR43155:SF2">
    <property type="entry name" value="CYCLIC DI-GMP PHOSPHODIESTERASE PA4108"/>
    <property type="match status" value="1"/>
</dbReference>
<dbReference type="CDD" id="cd00077">
    <property type="entry name" value="HDc"/>
    <property type="match status" value="1"/>
</dbReference>
<dbReference type="InterPro" id="IPR037522">
    <property type="entry name" value="HD_GYP_dom"/>
</dbReference>
<dbReference type="eggNOG" id="COG2206">
    <property type="taxonomic scope" value="Bacteria"/>
</dbReference>
<dbReference type="EMBL" id="APML01000002">
    <property type="protein sequence ID" value="ENH98458.1"/>
    <property type="molecule type" value="Genomic_DNA"/>
</dbReference>
<dbReference type="GO" id="GO:0016787">
    <property type="term" value="F:hydrolase activity"/>
    <property type="evidence" value="ECO:0007669"/>
    <property type="project" value="UniProtKB-KW"/>
</dbReference>
<dbReference type="Pfam" id="PF13487">
    <property type="entry name" value="HD_5"/>
    <property type="match status" value="1"/>
</dbReference>
<keyword evidence="2" id="KW-0378">Hydrolase</keyword>
<dbReference type="AlphaFoldDB" id="N4WDX3"/>
<evidence type="ECO:0000259" key="1">
    <source>
        <dbReference type="PROSITE" id="PS51832"/>
    </source>
</evidence>
<dbReference type="RefSeq" id="WP_003462409.1">
    <property type="nucleotide sequence ID" value="NZ_APML01000002.1"/>
</dbReference>
<protein>
    <submittedName>
        <fullName evidence="2">Metal dependent phosphohydrolase</fullName>
    </submittedName>
</protein>
<accession>N4WDX3</accession>
<proteinExistence type="predicted"/>
<dbReference type="SUPFAM" id="SSF109604">
    <property type="entry name" value="HD-domain/PDEase-like"/>
    <property type="match status" value="1"/>
</dbReference>
<dbReference type="OrthoDB" id="9759601at2"/>
<reference evidence="2 3" key="1">
    <citation type="submission" date="2013-03" db="EMBL/GenBank/DDBJ databases">
        <title>Draft genome sequence of Gracibacillus halophilus YIM-C55.5, a moderately halophilic and thermophilic organism from the Xiaochaidamu salt lake.</title>
        <authorList>
            <person name="Sugumar T."/>
            <person name="Polireddy D.R."/>
            <person name="Antony A."/>
            <person name="Madhava Y.R."/>
            <person name="Sivakumar N."/>
        </authorList>
    </citation>
    <scope>NUCLEOTIDE SEQUENCE [LARGE SCALE GENOMIC DNA]</scope>
    <source>
        <strain evidence="2 3">YIM-C55.5</strain>
    </source>
</reference>
<feature type="domain" description="HD-GYP" evidence="1">
    <location>
        <begin position="121"/>
        <end position="316"/>
    </location>
</feature>